<dbReference type="SUPFAM" id="SSF55781">
    <property type="entry name" value="GAF domain-like"/>
    <property type="match status" value="1"/>
</dbReference>
<keyword evidence="1" id="KW-0805">Transcription regulation</keyword>
<dbReference type="GO" id="GO:0003677">
    <property type="term" value="F:DNA binding"/>
    <property type="evidence" value="ECO:0007669"/>
    <property type="project" value="UniProtKB-KW"/>
</dbReference>
<dbReference type="Gene3D" id="3.30.450.40">
    <property type="match status" value="1"/>
</dbReference>
<evidence type="ECO:0000256" key="1">
    <source>
        <dbReference type="ARBA" id="ARBA00023015"/>
    </source>
</evidence>
<proteinExistence type="predicted"/>
<dbReference type="Proteomes" id="UP000184501">
    <property type="component" value="Unassembled WGS sequence"/>
</dbReference>
<keyword evidence="2 5" id="KW-0238">DNA-binding</keyword>
<sequence length="343" mass="37543">MVAVDPELAARSVHAVAADASTMADVAAEMTRHLARAVPHEGYLLIGLDPITYGGSFRGQHNSYSGAMVRRLSHDFVYHDGWGLLDDPLPVRVHGGETGHRLPDYFRPRLREMTAEGVGSEMGLPLIHHGRTVGALLLLRENGSRPFSFDDARHLRQFRDPFASALRHFVASKPLRRARPPARPPGVVVVGADDTIRAATASAWHVLGAFVSPEERDDEQEVFSSVWKIVYLVRRTGAPAVTHVPSPFGWLALDAQPLAGQNAGDIAVTLEPATGEALLPTIAAWYHLTPREQGVVRALLRGEPTRRVARDLHLSPHTLNDHMKAIYRKTGVTSRDELIAGLT</sequence>
<dbReference type="PANTHER" id="PTHR44688">
    <property type="entry name" value="DNA-BINDING TRANSCRIPTIONAL ACTIVATOR DEVR_DOSR"/>
    <property type="match status" value="1"/>
</dbReference>
<dbReference type="PRINTS" id="PR00038">
    <property type="entry name" value="HTHLUXR"/>
</dbReference>
<evidence type="ECO:0000259" key="4">
    <source>
        <dbReference type="PROSITE" id="PS50043"/>
    </source>
</evidence>
<dbReference type="PROSITE" id="PS50043">
    <property type="entry name" value="HTH_LUXR_2"/>
    <property type="match status" value="1"/>
</dbReference>
<evidence type="ECO:0000256" key="3">
    <source>
        <dbReference type="ARBA" id="ARBA00023163"/>
    </source>
</evidence>
<evidence type="ECO:0000313" key="6">
    <source>
        <dbReference type="Proteomes" id="UP000184501"/>
    </source>
</evidence>
<gene>
    <name evidence="5" type="ORF">SAMN05444320_11779</name>
</gene>
<keyword evidence="6" id="KW-1185">Reference proteome</keyword>
<organism evidence="5 6">
    <name type="scientific">Streptoalloteichus hindustanus</name>
    <dbReference type="NCBI Taxonomy" id="2017"/>
    <lineage>
        <taxon>Bacteria</taxon>
        <taxon>Bacillati</taxon>
        <taxon>Actinomycetota</taxon>
        <taxon>Actinomycetes</taxon>
        <taxon>Pseudonocardiales</taxon>
        <taxon>Pseudonocardiaceae</taxon>
        <taxon>Streptoalloteichus</taxon>
    </lineage>
</organism>
<accession>A0A1M5P5J5</accession>
<name>A0A1M5P5J5_STRHI</name>
<reference evidence="5 6" key="1">
    <citation type="submission" date="2016-11" db="EMBL/GenBank/DDBJ databases">
        <authorList>
            <person name="Jaros S."/>
            <person name="Januszkiewicz K."/>
            <person name="Wedrychowicz H."/>
        </authorList>
    </citation>
    <scope>NUCLEOTIDE SEQUENCE [LARGE SCALE GENOMIC DNA]</scope>
    <source>
        <strain evidence="5 6">DSM 44523</strain>
    </source>
</reference>
<dbReference type="Pfam" id="PF00196">
    <property type="entry name" value="GerE"/>
    <property type="match status" value="1"/>
</dbReference>
<dbReference type="PROSITE" id="PS00622">
    <property type="entry name" value="HTH_LUXR_1"/>
    <property type="match status" value="1"/>
</dbReference>
<dbReference type="SUPFAM" id="SSF46894">
    <property type="entry name" value="C-terminal effector domain of the bipartite response regulators"/>
    <property type="match status" value="1"/>
</dbReference>
<dbReference type="CDD" id="cd06170">
    <property type="entry name" value="LuxR_C_like"/>
    <property type="match status" value="1"/>
</dbReference>
<evidence type="ECO:0000256" key="2">
    <source>
        <dbReference type="ARBA" id="ARBA00023125"/>
    </source>
</evidence>
<dbReference type="STRING" id="2017.SAMN05444320_11779"/>
<dbReference type="EMBL" id="FQVN01000017">
    <property type="protein sequence ID" value="SHG97101.1"/>
    <property type="molecule type" value="Genomic_DNA"/>
</dbReference>
<dbReference type="AlphaFoldDB" id="A0A1M5P5J5"/>
<evidence type="ECO:0000313" key="5">
    <source>
        <dbReference type="EMBL" id="SHG97101.1"/>
    </source>
</evidence>
<dbReference type="SMART" id="SM00421">
    <property type="entry name" value="HTH_LUXR"/>
    <property type="match status" value="1"/>
</dbReference>
<dbReference type="InterPro" id="IPR029016">
    <property type="entry name" value="GAF-like_dom_sf"/>
</dbReference>
<dbReference type="InterPro" id="IPR000792">
    <property type="entry name" value="Tscrpt_reg_LuxR_C"/>
</dbReference>
<protein>
    <submittedName>
        <fullName evidence="5">DNA-binding transcriptional regulator, CsgD family</fullName>
    </submittedName>
</protein>
<dbReference type="PANTHER" id="PTHR44688:SF16">
    <property type="entry name" value="DNA-BINDING TRANSCRIPTIONAL ACTIVATOR DEVR_DOSR"/>
    <property type="match status" value="1"/>
</dbReference>
<dbReference type="Gene3D" id="1.10.10.10">
    <property type="entry name" value="Winged helix-like DNA-binding domain superfamily/Winged helix DNA-binding domain"/>
    <property type="match status" value="1"/>
</dbReference>
<dbReference type="InterPro" id="IPR016032">
    <property type="entry name" value="Sig_transdc_resp-reg_C-effctor"/>
</dbReference>
<keyword evidence="3" id="KW-0804">Transcription</keyword>
<feature type="domain" description="HTH luxR-type" evidence="4">
    <location>
        <begin position="281"/>
        <end position="343"/>
    </location>
</feature>
<dbReference type="InterPro" id="IPR036388">
    <property type="entry name" value="WH-like_DNA-bd_sf"/>
</dbReference>
<dbReference type="GO" id="GO:0006355">
    <property type="term" value="P:regulation of DNA-templated transcription"/>
    <property type="evidence" value="ECO:0007669"/>
    <property type="project" value="InterPro"/>
</dbReference>